<dbReference type="Proteomes" id="UP000504634">
    <property type="component" value="Unplaced"/>
</dbReference>
<dbReference type="OrthoDB" id="371494at2759"/>
<feature type="region of interest" description="Disordered" evidence="1">
    <location>
        <begin position="251"/>
        <end position="286"/>
    </location>
</feature>
<evidence type="ECO:0000313" key="2">
    <source>
        <dbReference type="Proteomes" id="UP000504634"/>
    </source>
</evidence>
<protein>
    <submittedName>
        <fullName evidence="3">Uncharacterized protein LOC115620294</fullName>
    </submittedName>
</protein>
<dbReference type="GeneID" id="115620294"/>
<organism evidence="2 3">
    <name type="scientific">Drosophila lebanonensis</name>
    <name type="common">Fruit fly</name>
    <name type="synonym">Scaptodrosophila lebanonensis</name>
    <dbReference type="NCBI Taxonomy" id="7225"/>
    <lineage>
        <taxon>Eukaryota</taxon>
        <taxon>Metazoa</taxon>
        <taxon>Ecdysozoa</taxon>
        <taxon>Arthropoda</taxon>
        <taxon>Hexapoda</taxon>
        <taxon>Insecta</taxon>
        <taxon>Pterygota</taxon>
        <taxon>Neoptera</taxon>
        <taxon>Endopterygota</taxon>
        <taxon>Diptera</taxon>
        <taxon>Brachycera</taxon>
        <taxon>Muscomorpha</taxon>
        <taxon>Ephydroidea</taxon>
        <taxon>Drosophilidae</taxon>
        <taxon>Scaptodrosophila</taxon>
    </lineage>
</organism>
<keyword evidence="2" id="KW-1185">Reference proteome</keyword>
<evidence type="ECO:0000256" key="1">
    <source>
        <dbReference type="SAM" id="MobiDB-lite"/>
    </source>
</evidence>
<reference evidence="3" key="1">
    <citation type="submission" date="2025-08" db="UniProtKB">
        <authorList>
            <consortium name="RefSeq"/>
        </authorList>
    </citation>
    <scope>IDENTIFICATION</scope>
    <source>
        <strain evidence="3">11010-0011.00</strain>
        <tissue evidence="3">Whole body</tissue>
    </source>
</reference>
<accession>A0A6J2T258</accession>
<feature type="compositionally biased region" description="Polar residues" evidence="1">
    <location>
        <begin position="252"/>
        <end position="262"/>
    </location>
</feature>
<gene>
    <name evidence="3" type="primary">LOC115620294</name>
</gene>
<dbReference type="AlphaFoldDB" id="A0A6J2T258"/>
<name>A0A6J2T258_DROLE</name>
<sequence>MKDSRPQGQLRIRLHPPRPNGRHANSSLMINALIYLFFLLAITIPPAAAVTAQLQHAKSNYHDPATQALEGLAGYTRNYYGIAALPGESLVDVDSSSLGPGLNLATATYANYGGHTNGGHRGGLGSSTSGFEEEEKQLYHNRPHELEYDAGGIDGSRQSSKIDFVINTANYESEAGADAGAVAAYDYDALRAPTYAPAYPNPNHLRSSLLPDYHIEQFSNYRLLDENLEQEQREQQQQKRSEREESAALYSNIRQRNGLVSHSQREQPEPERLPPHYYSQSAQDQQHLYSHYQAQLADNNNNKLPAITTSVHHTPESSKAIAGQPLAKHIEITKHVPITHYQKQHVPYKQTVQVPVPRNVITTVPRPVPIKVPVTKTIAMPMLQEVKVPIEKVRTVPVERPVPFVVERRVPYRVEKPVAISVPYPYPIKVPVVRTIVHKHLPAHSSLPARPHFVWPGAGPAQGVGIGSAWSSAKNLLG</sequence>
<feature type="compositionally biased region" description="Basic and acidic residues" evidence="1">
    <location>
        <begin position="263"/>
        <end position="274"/>
    </location>
</feature>
<dbReference type="RefSeq" id="XP_030369335.1">
    <property type="nucleotide sequence ID" value="XM_030513475.1"/>
</dbReference>
<feature type="region of interest" description="Disordered" evidence="1">
    <location>
        <begin position="1"/>
        <end position="21"/>
    </location>
</feature>
<evidence type="ECO:0000313" key="3">
    <source>
        <dbReference type="RefSeq" id="XP_030369335.1"/>
    </source>
</evidence>
<proteinExistence type="predicted"/>